<name>A0A3G6J3S8_9CORY</name>
<proteinExistence type="inferred from homology"/>
<accession>A0A3G6J3S8</accession>
<dbReference type="RefSeq" id="WP_123934350.1">
    <property type="nucleotide sequence ID" value="NZ_CP033897.1"/>
</dbReference>
<protein>
    <submittedName>
        <fullName evidence="3">YciI-like protein</fullName>
    </submittedName>
</protein>
<feature type="domain" description="YCII-related" evidence="2">
    <location>
        <begin position="4"/>
        <end position="88"/>
    </location>
</feature>
<keyword evidence="4" id="KW-1185">Reference proteome</keyword>
<dbReference type="PANTHER" id="PTHR37828:SF1">
    <property type="entry name" value="YCII-RELATED DOMAIN-CONTAINING PROTEIN"/>
    <property type="match status" value="1"/>
</dbReference>
<evidence type="ECO:0000313" key="4">
    <source>
        <dbReference type="Proteomes" id="UP000271587"/>
    </source>
</evidence>
<dbReference type="Gene3D" id="3.30.70.1060">
    <property type="entry name" value="Dimeric alpha+beta barrel"/>
    <property type="match status" value="1"/>
</dbReference>
<dbReference type="Pfam" id="PF03795">
    <property type="entry name" value="YCII"/>
    <property type="match status" value="1"/>
</dbReference>
<dbReference type="KEGG" id="cgk:CGERO_06590"/>
<dbReference type="EMBL" id="CP033897">
    <property type="protein sequence ID" value="AZA11618.1"/>
    <property type="molecule type" value="Genomic_DNA"/>
</dbReference>
<evidence type="ECO:0000313" key="3">
    <source>
        <dbReference type="EMBL" id="AZA11618.1"/>
    </source>
</evidence>
<dbReference type="AlphaFoldDB" id="A0A3G6J3S8"/>
<evidence type="ECO:0000259" key="2">
    <source>
        <dbReference type="Pfam" id="PF03795"/>
    </source>
</evidence>
<dbReference type="InterPro" id="IPR011008">
    <property type="entry name" value="Dimeric_a/b-barrel"/>
</dbReference>
<gene>
    <name evidence="3" type="ORF">CGERO_06590</name>
</gene>
<evidence type="ECO:0000256" key="1">
    <source>
        <dbReference type="ARBA" id="ARBA00007689"/>
    </source>
</evidence>
<dbReference type="Proteomes" id="UP000271587">
    <property type="component" value="Chromosome"/>
</dbReference>
<dbReference type="OrthoDB" id="8968203at2"/>
<sequence length="100" mass="11173">MNVFAVEYTYDPNSSAIQEIRPRHREFLGQLKTEGKLIGSGPYTDGDGGALIVIRLQEGSSIEQARELMDQDPFHTEGALDDRNFHSWNPVLNIFPGPEA</sequence>
<comment type="similarity">
    <text evidence="1">Belongs to the YciI family.</text>
</comment>
<dbReference type="PANTHER" id="PTHR37828">
    <property type="entry name" value="GSR2449 PROTEIN"/>
    <property type="match status" value="1"/>
</dbReference>
<organism evidence="3 4">
    <name type="scientific">Corynebacterium gerontici</name>
    <dbReference type="NCBI Taxonomy" id="2079234"/>
    <lineage>
        <taxon>Bacteria</taxon>
        <taxon>Bacillati</taxon>
        <taxon>Actinomycetota</taxon>
        <taxon>Actinomycetes</taxon>
        <taxon>Mycobacteriales</taxon>
        <taxon>Corynebacteriaceae</taxon>
        <taxon>Corynebacterium</taxon>
    </lineage>
</organism>
<reference evidence="3 4" key="1">
    <citation type="submission" date="2018-11" db="EMBL/GenBank/DDBJ databases">
        <authorList>
            <person name="Kleinhagauer T."/>
            <person name="Glaeser S.P."/>
            <person name="Spergser J."/>
            <person name="Ruckert C."/>
            <person name="Kaempfer P."/>
            <person name="Busse H.-J."/>
        </authorList>
    </citation>
    <scope>NUCLEOTIDE SEQUENCE [LARGE SCALE GENOMIC DNA]</scope>
    <source>
        <strain evidence="3 4">W8</strain>
    </source>
</reference>
<dbReference type="InterPro" id="IPR005545">
    <property type="entry name" value="YCII"/>
</dbReference>
<dbReference type="SUPFAM" id="SSF54909">
    <property type="entry name" value="Dimeric alpha+beta barrel"/>
    <property type="match status" value="1"/>
</dbReference>